<feature type="compositionally biased region" description="Low complexity" evidence="1">
    <location>
        <begin position="94"/>
        <end position="112"/>
    </location>
</feature>
<proteinExistence type="predicted"/>
<feature type="region of interest" description="Disordered" evidence="1">
    <location>
        <begin position="181"/>
        <end position="213"/>
    </location>
</feature>
<evidence type="ECO:0000313" key="2">
    <source>
        <dbReference type="EMBL" id="KAI0301782.1"/>
    </source>
</evidence>
<accession>A0AAD4QP29</accession>
<dbReference type="EMBL" id="WTXG01000012">
    <property type="protein sequence ID" value="KAI0301782.1"/>
    <property type="molecule type" value="Genomic_DNA"/>
</dbReference>
<feature type="region of interest" description="Disordered" evidence="1">
    <location>
        <begin position="90"/>
        <end position="132"/>
    </location>
</feature>
<protein>
    <submittedName>
        <fullName evidence="2">Uncharacterized protein</fullName>
    </submittedName>
</protein>
<feature type="compositionally biased region" description="Basic and acidic residues" evidence="1">
    <location>
        <begin position="123"/>
        <end position="132"/>
    </location>
</feature>
<dbReference type="AlphaFoldDB" id="A0AAD4QP29"/>
<evidence type="ECO:0000313" key="3">
    <source>
        <dbReference type="Proteomes" id="UP001203297"/>
    </source>
</evidence>
<dbReference type="Proteomes" id="UP001203297">
    <property type="component" value="Unassembled WGS sequence"/>
</dbReference>
<evidence type="ECO:0000256" key="1">
    <source>
        <dbReference type="SAM" id="MobiDB-lite"/>
    </source>
</evidence>
<keyword evidence="3" id="KW-1185">Reference proteome</keyword>
<reference evidence="2" key="1">
    <citation type="journal article" date="2022" name="New Phytol.">
        <title>Evolutionary transition to the ectomycorrhizal habit in the genomes of a hyperdiverse lineage of mushroom-forming fungi.</title>
        <authorList>
            <person name="Looney B."/>
            <person name="Miyauchi S."/>
            <person name="Morin E."/>
            <person name="Drula E."/>
            <person name="Courty P.E."/>
            <person name="Kohler A."/>
            <person name="Kuo A."/>
            <person name="LaButti K."/>
            <person name="Pangilinan J."/>
            <person name="Lipzen A."/>
            <person name="Riley R."/>
            <person name="Andreopoulos W."/>
            <person name="He G."/>
            <person name="Johnson J."/>
            <person name="Nolan M."/>
            <person name="Tritt A."/>
            <person name="Barry K.W."/>
            <person name="Grigoriev I.V."/>
            <person name="Nagy L.G."/>
            <person name="Hibbett D."/>
            <person name="Henrissat B."/>
            <person name="Matheny P.B."/>
            <person name="Labbe J."/>
            <person name="Martin F.M."/>
        </authorList>
    </citation>
    <scope>NUCLEOTIDE SEQUENCE</scope>
    <source>
        <strain evidence="2">BPL690</strain>
    </source>
</reference>
<organism evidence="2 3">
    <name type="scientific">Multifurca ochricompacta</name>
    <dbReference type="NCBI Taxonomy" id="376703"/>
    <lineage>
        <taxon>Eukaryota</taxon>
        <taxon>Fungi</taxon>
        <taxon>Dikarya</taxon>
        <taxon>Basidiomycota</taxon>
        <taxon>Agaricomycotina</taxon>
        <taxon>Agaricomycetes</taxon>
        <taxon>Russulales</taxon>
        <taxon>Russulaceae</taxon>
        <taxon>Multifurca</taxon>
    </lineage>
</organism>
<comment type="caution">
    <text evidence="2">The sequence shown here is derived from an EMBL/GenBank/DDBJ whole genome shotgun (WGS) entry which is preliminary data.</text>
</comment>
<sequence>MSPLPSFVELMSSLGLEDGASRSRNTSFLPAHAPGAYLFVPADHDRRDRGNFMDIDVPRVSRHGQGRYSPYFIASVPRKGSLPALFESGKTRMASSASPLPSPRSRASRVSSGHSPNGRLSRRGSETWLHEPDFHATTPISTFLRRKSPQMSPTSALFPRSAFDEPLAPVAIPALPALLSSFVFPPPSPEPSSPQSEDLEPQVLMATPTADTT</sequence>
<name>A0AAD4QP29_9AGAM</name>
<gene>
    <name evidence="2" type="ORF">B0F90DRAFT_1816689</name>
</gene>